<evidence type="ECO:0000256" key="6">
    <source>
        <dbReference type="ARBA" id="ARBA00022723"/>
    </source>
</evidence>
<evidence type="ECO:0000256" key="8">
    <source>
        <dbReference type="ARBA" id="ARBA00022842"/>
    </source>
</evidence>
<evidence type="ECO:0000256" key="3">
    <source>
        <dbReference type="ARBA" id="ARBA00022605"/>
    </source>
</evidence>
<evidence type="ECO:0000313" key="16">
    <source>
        <dbReference type="Proteomes" id="UP000183085"/>
    </source>
</evidence>
<dbReference type="UniPathway" id="UPA00035">
    <property type="reaction ID" value="UER00041"/>
</dbReference>
<dbReference type="InterPro" id="IPR036320">
    <property type="entry name" value="Glycosyl_Trfase_fam3_N_dom_sf"/>
</dbReference>
<feature type="domain" description="Glycosyl transferase family 3 N-terminal" evidence="14">
    <location>
        <begin position="3"/>
        <end position="65"/>
    </location>
</feature>
<evidence type="ECO:0000259" key="14">
    <source>
        <dbReference type="Pfam" id="PF02885"/>
    </source>
</evidence>
<protein>
    <recommendedName>
        <fullName evidence="12">Anthranilate phosphoribosyltransferase</fullName>
        <ecNumber evidence="12">2.4.2.18</ecNumber>
    </recommendedName>
</protein>
<keyword evidence="5 12" id="KW-0808">Transferase</keyword>
<dbReference type="InterPro" id="IPR017459">
    <property type="entry name" value="Glycosyl_Trfase_fam3_N_dom"/>
</dbReference>
<dbReference type="Gene3D" id="3.40.1030.10">
    <property type="entry name" value="Nucleoside phosphorylase/phosphoribosyltransferase catalytic domain"/>
    <property type="match status" value="1"/>
</dbReference>
<feature type="binding site" evidence="12">
    <location>
        <begin position="107"/>
        <end position="115"/>
    </location>
    <ligand>
        <name>5-phospho-alpha-D-ribose 1-diphosphate</name>
        <dbReference type="ChEBI" id="CHEBI:58017"/>
    </ligand>
</feature>
<comment type="pathway">
    <text evidence="1 12">Amino-acid biosynthesis; L-tryptophan biosynthesis; L-tryptophan from chorismate: step 2/5.</text>
</comment>
<comment type="catalytic activity">
    <reaction evidence="10 12">
        <text>N-(5-phospho-beta-D-ribosyl)anthranilate + diphosphate = 5-phospho-alpha-D-ribose 1-diphosphate + anthranilate</text>
        <dbReference type="Rhea" id="RHEA:11768"/>
        <dbReference type="ChEBI" id="CHEBI:16567"/>
        <dbReference type="ChEBI" id="CHEBI:18277"/>
        <dbReference type="ChEBI" id="CHEBI:33019"/>
        <dbReference type="ChEBI" id="CHEBI:58017"/>
        <dbReference type="EC" id="2.4.2.18"/>
    </reaction>
</comment>
<evidence type="ECO:0000313" key="15">
    <source>
        <dbReference type="EMBL" id="OIP41747.1"/>
    </source>
</evidence>
<sequence length="335" mass="35646">MIKEAIDKIVKGNNLSTDEMFEVMNEIMTGSATPVQIGSFITGLRMKGETVEEITGAVAVMREKATKILVQGDVVDTCGTGGDGLQTINVSTISAFVAAGAGARVAKHGNRSVSSRCGSADLLVGLGVNIEVIPEVVERCIEEVGIGFMFAPMLHPAMKHAIGPRREIGIRTIFNILGPMTNPAGAKFQLLGAYDPSMTETIANVLKNLGSVRAFVVHGEDGLDEISISGRTKITELRNKKISTYMISPENFGLERGSLKEIIGGSVDENVELALNVLSGKDMGAKRNIVLLNAAFVLLAAGITDEVTEAIRLSAQSIDSGEAMRKLEGLREMTR</sequence>
<dbReference type="Pfam" id="PF00591">
    <property type="entry name" value="Glycos_transf_3"/>
    <property type="match status" value="1"/>
</dbReference>
<dbReference type="EMBL" id="MNYI01000071">
    <property type="protein sequence ID" value="OIP41747.1"/>
    <property type="molecule type" value="Genomic_DNA"/>
</dbReference>
<gene>
    <name evidence="12" type="primary">trpD</name>
    <name evidence="15" type="ORF">AUJ95_02800</name>
</gene>
<dbReference type="SUPFAM" id="SSF47648">
    <property type="entry name" value="Nucleoside phosphorylase/phosphoribosyltransferase N-terminal domain"/>
    <property type="match status" value="1"/>
</dbReference>
<feature type="binding site" evidence="12">
    <location>
        <position position="119"/>
    </location>
    <ligand>
        <name>5-phospho-alpha-D-ribose 1-diphosphate</name>
        <dbReference type="ChEBI" id="CHEBI:58017"/>
    </ligand>
</feature>
<dbReference type="FunFam" id="3.40.1030.10:FF:000002">
    <property type="entry name" value="Anthranilate phosphoribosyltransferase"/>
    <property type="match status" value="1"/>
</dbReference>
<evidence type="ECO:0000256" key="1">
    <source>
        <dbReference type="ARBA" id="ARBA00004907"/>
    </source>
</evidence>
<evidence type="ECO:0000256" key="4">
    <source>
        <dbReference type="ARBA" id="ARBA00022676"/>
    </source>
</evidence>
<dbReference type="STRING" id="1817895.AUJ95_02800"/>
<keyword evidence="3 12" id="KW-0028">Amino-acid biosynthesis</keyword>
<keyword evidence="7 12" id="KW-0822">Tryptophan biosynthesis</keyword>
<dbReference type="GO" id="GO:0000162">
    <property type="term" value="P:L-tryptophan biosynthetic process"/>
    <property type="evidence" value="ECO:0007669"/>
    <property type="project" value="UniProtKB-UniRule"/>
</dbReference>
<dbReference type="InterPro" id="IPR000312">
    <property type="entry name" value="Glycosyl_Trfase_fam3"/>
</dbReference>
<feature type="binding site" evidence="12">
    <location>
        <position position="110"/>
    </location>
    <ligand>
        <name>anthranilate</name>
        <dbReference type="ChEBI" id="CHEBI:16567"/>
        <label>1</label>
    </ligand>
</feature>
<feature type="binding site" evidence="12">
    <location>
        <position position="79"/>
    </location>
    <ligand>
        <name>5-phospho-alpha-D-ribose 1-diphosphate</name>
        <dbReference type="ChEBI" id="CHEBI:58017"/>
    </ligand>
</feature>
<dbReference type="Gene3D" id="1.20.970.10">
    <property type="entry name" value="Transferase, Pyrimidine Nucleoside Phosphorylase, Chain C"/>
    <property type="match status" value="1"/>
</dbReference>
<dbReference type="SUPFAM" id="SSF52418">
    <property type="entry name" value="Nucleoside phosphorylase/phosphoribosyltransferase catalytic domain"/>
    <property type="match status" value="1"/>
</dbReference>
<comment type="caution">
    <text evidence="12">Lacks conserved residue(s) required for the propagation of feature annotation.</text>
</comment>
<evidence type="ECO:0000256" key="9">
    <source>
        <dbReference type="ARBA" id="ARBA00023141"/>
    </source>
</evidence>
<dbReference type="NCBIfam" id="TIGR01245">
    <property type="entry name" value="trpD"/>
    <property type="match status" value="1"/>
</dbReference>
<feature type="binding site" evidence="12">
    <location>
        <position position="91"/>
    </location>
    <ligand>
        <name>Mg(2+)</name>
        <dbReference type="ChEBI" id="CHEBI:18420"/>
        <label>1</label>
    </ligand>
</feature>
<feature type="binding site" evidence="12">
    <location>
        <begin position="89"/>
        <end position="92"/>
    </location>
    <ligand>
        <name>5-phospho-alpha-D-ribose 1-diphosphate</name>
        <dbReference type="ChEBI" id="CHEBI:58017"/>
    </ligand>
</feature>
<dbReference type="FunFam" id="1.20.970.10:FF:000006">
    <property type="entry name" value="Anthranilate phosphoribosyltransferase"/>
    <property type="match status" value="1"/>
</dbReference>
<evidence type="ECO:0000259" key="13">
    <source>
        <dbReference type="Pfam" id="PF00591"/>
    </source>
</evidence>
<keyword evidence="9 12" id="KW-0057">Aromatic amino acid biosynthesis</keyword>
<dbReference type="Pfam" id="PF02885">
    <property type="entry name" value="Glycos_trans_3N"/>
    <property type="match status" value="1"/>
</dbReference>
<comment type="caution">
    <text evidence="15">The sequence shown here is derived from an EMBL/GenBank/DDBJ whole genome shotgun (WGS) entry which is preliminary data.</text>
</comment>
<keyword evidence="4 12" id="KW-0328">Glycosyltransferase</keyword>
<dbReference type="GO" id="GO:0000287">
    <property type="term" value="F:magnesium ion binding"/>
    <property type="evidence" value="ECO:0007669"/>
    <property type="project" value="UniProtKB-UniRule"/>
</dbReference>
<accession>A0A1J5E297</accession>
<reference evidence="15 16" key="1">
    <citation type="journal article" date="2016" name="Environ. Microbiol.">
        <title>Genomic resolution of a cold subsurface aquifer community provides metabolic insights for novel microbes adapted to high CO concentrations.</title>
        <authorList>
            <person name="Probst A.J."/>
            <person name="Castelle C.J."/>
            <person name="Singh A."/>
            <person name="Brown C.T."/>
            <person name="Anantharaman K."/>
            <person name="Sharon I."/>
            <person name="Hug L.A."/>
            <person name="Burstein D."/>
            <person name="Emerson J.B."/>
            <person name="Thomas B.C."/>
            <person name="Banfield J.F."/>
        </authorList>
    </citation>
    <scope>NUCLEOTIDE SEQUENCE [LARGE SCALE GENOMIC DNA]</scope>
    <source>
        <strain evidence="15">CG2_30_40_21</strain>
    </source>
</reference>
<evidence type="ECO:0000256" key="10">
    <source>
        <dbReference type="ARBA" id="ARBA00052328"/>
    </source>
</evidence>
<evidence type="ECO:0000256" key="5">
    <source>
        <dbReference type="ARBA" id="ARBA00022679"/>
    </source>
</evidence>
<dbReference type="PANTHER" id="PTHR43285:SF2">
    <property type="entry name" value="ANTHRANILATE PHOSPHORIBOSYLTRANSFERASE"/>
    <property type="match status" value="1"/>
</dbReference>
<dbReference type="GO" id="GO:0004048">
    <property type="term" value="F:anthranilate phosphoribosyltransferase activity"/>
    <property type="evidence" value="ECO:0007669"/>
    <property type="project" value="UniProtKB-UniRule"/>
</dbReference>
<evidence type="ECO:0000256" key="7">
    <source>
        <dbReference type="ARBA" id="ARBA00022822"/>
    </source>
</evidence>
<comment type="similarity">
    <text evidence="11">In the C-terminal section; belongs to the anthranilate phosphoribosyltransferase family.</text>
</comment>
<dbReference type="PANTHER" id="PTHR43285">
    <property type="entry name" value="ANTHRANILATE PHOSPHORIBOSYLTRANSFERASE"/>
    <property type="match status" value="1"/>
</dbReference>
<feature type="binding site" evidence="12">
    <location>
        <begin position="82"/>
        <end position="83"/>
    </location>
    <ligand>
        <name>5-phospho-alpha-D-ribose 1-diphosphate</name>
        <dbReference type="ChEBI" id="CHEBI:58017"/>
    </ligand>
</feature>
<evidence type="ECO:0000256" key="11">
    <source>
        <dbReference type="ARBA" id="ARBA00061188"/>
    </source>
</evidence>
<dbReference type="InterPro" id="IPR005940">
    <property type="entry name" value="Anthranilate_Pribosyl_Tfrase"/>
</dbReference>
<feature type="binding site" evidence="12">
    <location>
        <position position="165"/>
    </location>
    <ligand>
        <name>anthranilate</name>
        <dbReference type="ChEBI" id="CHEBI:16567"/>
        <label>2</label>
    </ligand>
</feature>
<evidence type="ECO:0000256" key="12">
    <source>
        <dbReference type="HAMAP-Rule" id="MF_00211"/>
    </source>
</evidence>
<keyword evidence="8 12" id="KW-0460">Magnesium</keyword>
<feature type="domain" description="Glycosyl transferase family 3" evidence="13">
    <location>
        <begin position="72"/>
        <end position="323"/>
    </location>
</feature>
<proteinExistence type="inferred from homology"/>
<feature type="binding site" evidence="12">
    <location>
        <position position="225"/>
    </location>
    <ligand>
        <name>Mg(2+)</name>
        <dbReference type="ChEBI" id="CHEBI:18420"/>
        <label>2</label>
    </ligand>
</feature>
<feature type="binding site" evidence="12">
    <location>
        <position position="79"/>
    </location>
    <ligand>
        <name>anthranilate</name>
        <dbReference type="ChEBI" id="CHEBI:16567"/>
        <label>1</label>
    </ligand>
</feature>
<dbReference type="InterPro" id="IPR035902">
    <property type="entry name" value="Nuc_phospho_transferase"/>
</dbReference>
<dbReference type="GO" id="GO:0005829">
    <property type="term" value="C:cytosol"/>
    <property type="evidence" value="ECO:0007669"/>
    <property type="project" value="TreeGrafter"/>
</dbReference>
<dbReference type="EC" id="2.4.2.18" evidence="12"/>
<feature type="binding site" evidence="12">
    <location>
        <position position="225"/>
    </location>
    <ligand>
        <name>Mg(2+)</name>
        <dbReference type="ChEBI" id="CHEBI:18420"/>
        <label>1</label>
    </ligand>
</feature>
<comment type="function">
    <text evidence="12">Catalyzes the transfer of the phosphoribosyl group of 5-phosphorylribose-1-pyrophosphate (PRPP) to anthranilate to yield N-(5'-phosphoribosyl)-anthranilate (PRA).</text>
</comment>
<feature type="binding site" evidence="12">
    <location>
        <position position="224"/>
    </location>
    <ligand>
        <name>Mg(2+)</name>
        <dbReference type="ChEBI" id="CHEBI:18420"/>
        <label>2</label>
    </ligand>
</feature>
<dbReference type="HAMAP" id="MF_00211">
    <property type="entry name" value="TrpD"/>
    <property type="match status" value="1"/>
</dbReference>
<organism evidence="15 16">
    <name type="scientific">Candidatus Desantisbacteria bacterium CG2_30_40_21</name>
    <dbReference type="NCBI Taxonomy" id="1817895"/>
    <lineage>
        <taxon>Bacteria</taxon>
        <taxon>Candidatus Desantisiibacteriota</taxon>
    </lineage>
</organism>
<keyword evidence="6 12" id="KW-0479">Metal-binding</keyword>
<feature type="binding site" evidence="12">
    <location>
        <position position="87"/>
    </location>
    <ligand>
        <name>5-phospho-alpha-D-ribose 1-diphosphate</name>
        <dbReference type="ChEBI" id="CHEBI:58017"/>
    </ligand>
</feature>
<dbReference type="Proteomes" id="UP000183085">
    <property type="component" value="Unassembled WGS sequence"/>
</dbReference>
<comment type="similarity">
    <text evidence="12">Belongs to the anthranilate phosphoribosyltransferase family.</text>
</comment>
<name>A0A1J5E297_9BACT</name>
<comment type="subunit">
    <text evidence="2 12">Homodimer.</text>
</comment>
<dbReference type="AlphaFoldDB" id="A0A1J5E297"/>
<comment type="cofactor">
    <cofactor evidence="12">
        <name>Mg(2+)</name>
        <dbReference type="ChEBI" id="CHEBI:18420"/>
    </cofactor>
    <text evidence="12">Binds 2 magnesium ions per monomer.</text>
</comment>
<evidence type="ECO:0000256" key="2">
    <source>
        <dbReference type="ARBA" id="ARBA00011738"/>
    </source>
</evidence>